<dbReference type="Proteomes" id="UP000245699">
    <property type="component" value="Unassembled WGS sequence"/>
</dbReference>
<feature type="compositionally biased region" description="Basic and acidic residues" evidence="6">
    <location>
        <begin position="311"/>
        <end position="321"/>
    </location>
</feature>
<feature type="region of interest" description="Disordered" evidence="6">
    <location>
        <begin position="171"/>
        <end position="191"/>
    </location>
</feature>
<dbReference type="GO" id="GO:0005634">
    <property type="term" value="C:nucleus"/>
    <property type="evidence" value="ECO:0007669"/>
    <property type="project" value="UniProtKB-SubCell"/>
</dbReference>
<gene>
    <name evidence="8" type="ORF">BB559_001839</name>
</gene>
<dbReference type="CDD" id="cd14705">
    <property type="entry name" value="bZIP_Zip1"/>
    <property type="match status" value="1"/>
</dbReference>
<protein>
    <recommendedName>
        <fullName evidence="7">BZIP domain-containing protein</fullName>
    </recommendedName>
</protein>
<name>A0A2T9Z0D5_9FUNG</name>
<evidence type="ECO:0000259" key="7">
    <source>
        <dbReference type="PROSITE" id="PS50217"/>
    </source>
</evidence>
<dbReference type="OrthoDB" id="1939598at2759"/>
<dbReference type="Gene3D" id="1.20.5.170">
    <property type="match status" value="1"/>
</dbReference>
<dbReference type="GO" id="GO:0001228">
    <property type="term" value="F:DNA-binding transcription activator activity, RNA polymerase II-specific"/>
    <property type="evidence" value="ECO:0007669"/>
    <property type="project" value="TreeGrafter"/>
</dbReference>
<evidence type="ECO:0000256" key="2">
    <source>
        <dbReference type="ARBA" id="ARBA00023015"/>
    </source>
</evidence>
<evidence type="ECO:0000256" key="4">
    <source>
        <dbReference type="ARBA" id="ARBA00023163"/>
    </source>
</evidence>
<evidence type="ECO:0000256" key="5">
    <source>
        <dbReference type="ARBA" id="ARBA00023242"/>
    </source>
</evidence>
<evidence type="ECO:0000256" key="1">
    <source>
        <dbReference type="ARBA" id="ARBA00004123"/>
    </source>
</evidence>
<feature type="compositionally biased region" description="Basic and acidic residues" evidence="6">
    <location>
        <begin position="282"/>
        <end position="294"/>
    </location>
</feature>
<keyword evidence="5" id="KW-0539">Nucleus</keyword>
<evidence type="ECO:0000313" key="8">
    <source>
        <dbReference type="EMBL" id="PVU98006.1"/>
    </source>
</evidence>
<evidence type="ECO:0000256" key="3">
    <source>
        <dbReference type="ARBA" id="ARBA00023125"/>
    </source>
</evidence>
<dbReference type="InterPro" id="IPR004827">
    <property type="entry name" value="bZIP"/>
</dbReference>
<reference evidence="8 9" key="1">
    <citation type="journal article" date="2018" name="MBio">
        <title>Comparative Genomics Reveals the Core Gene Toolbox for the Fungus-Insect Symbiosis.</title>
        <authorList>
            <person name="Wang Y."/>
            <person name="Stata M."/>
            <person name="Wang W."/>
            <person name="Stajich J.E."/>
            <person name="White M.M."/>
            <person name="Moncalvo J.M."/>
        </authorList>
    </citation>
    <scope>NUCLEOTIDE SEQUENCE [LARGE SCALE GENOMIC DNA]</scope>
    <source>
        <strain evidence="8 9">AUS-77-4</strain>
    </source>
</reference>
<dbReference type="InterPro" id="IPR046347">
    <property type="entry name" value="bZIP_sf"/>
</dbReference>
<dbReference type="PANTHER" id="PTHR13044">
    <property type="entry name" value="ACTIVATING TRANSCRIPTION FACTOR ATF 4/5"/>
    <property type="match status" value="1"/>
</dbReference>
<feature type="region of interest" description="Disordered" evidence="6">
    <location>
        <begin position="240"/>
        <end position="321"/>
    </location>
</feature>
<evidence type="ECO:0000256" key="6">
    <source>
        <dbReference type="SAM" id="MobiDB-lite"/>
    </source>
</evidence>
<dbReference type="EMBL" id="MBFT01000092">
    <property type="protein sequence ID" value="PVU98006.1"/>
    <property type="molecule type" value="Genomic_DNA"/>
</dbReference>
<evidence type="ECO:0000313" key="9">
    <source>
        <dbReference type="Proteomes" id="UP000245699"/>
    </source>
</evidence>
<dbReference type="STRING" id="61424.A0A2T9Z0D5"/>
<feature type="domain" description="BZIP" evidence="7">
    <location>
        <begin position="287"/>
        <end position="350"/>
    </location>
</feature>
<keyword evidence="3" id="KW-0238">DNA-binding</keyword>
<comment type="caution">
    <text evidence="8">The sequence shown here is derived from an EMBL/GenBank/DDBJ whole genome shotgun (WGS) entry which is preliminary data.</text>
</comment>
<accession>A0A2T9Z0D5</accession>
<dbReference type="PANTHER" id="PTHR13044:SF14">
    <property type="entry name" value="CRYPTOCEPHAL, ISOFORM A"/>
    <property type="match status" value="1"/>
</dbReference>
<dbReference type="PROSITE" id="PS00036">
    <property type="entry name" value="BZIP_BASIC"/>
    <property type="match status" value="1"/>
</dbReference>
<sequence>MSDKSNTTSTWESIKALQDSLDNGFISTNDIQEELDFWSSVNVQTDIQTPPVFNEQQEIKISNPFVFNVKNAKLQVNQPSNKTTLSKEPVHQSNSLNIDIVMNRLLDLTRKSSPDSALNDTTNKHSSEASTADIIGLYLQEHVKHDLKENKEFDQDALIKHQASKYLQELSDSQKNQTNSEQSYNNISDSVTLNGTPSHINLQNIENQFKIADRISATTDLQTSIVSAIDREIAKPRSMVQIDSSKVPNKKKNVSAHKSQPLRLDSSANMTFDHASEMSNDSSKKRSPSEEDKRKRNTAASARFRVKKKLKEQQLEQKNQEMESKLAEMERRVQELEMENGWLKNIVIEKDSNLLETKGCPCHHPHGYSATECIRMSYSEYENPSSSHLHITPRLSHK</sequence>
<organism evidence="8 9">
    <name type="scientific">Furculomyces boomerangus</name>
    <dbReference type="NCBI Taxonomy" id="61424"/>
    <lineage>
        <taxon>Eukaryota</taxon>
        <taxon>Fungi</taxon>
        <taxon>Fungi incertae sedis</taxon>
        <taxon>Zoopagomycota</taxon>
        <taxon>Kickxellomycotina</taxon>
        <taxon>Harpellomycetes</taxon>
        <taxon>Harpellales</taxon>
        <taxon>Harpellaceae</taxon>
        <taxon>Furculomyces</taxon>
    </lineage>
</organism>
<proteinExistence type="predicted"/>
<dbReference type="AlphaFoldDB" id="A0A2T9Z0D5"/>
<comment type="subcellular location">
    <subcellularLocation>
        <location evidence="1">Nucleus</location>
    </subcellularLocation>
</comment>
<keyword evidence="4" id="KW-0804">Transcription</keyword>
<dbReference type="PROSITE" id="PS50217">
    <property type="entry name" value="BZIP"/>
    <property type="match status" value="1"/>
</dbReference>
<dbReference type="Pfam" id="PF07716">
    <property type="entry name" value="bZIP_2"/>
    <property type="match status" value="1"/>
</dbReference>
<dbReference type="GO" id="GO:0000977">
    <property type="term" value="F:RNA polymerase II transcription regulatory region sequence-specific DNA binding"/>
    <property type="evidence" value="ECO:0007669"/>
    <property type="project" value="TreeGrafter"/>
</dbReference>
<dbReference type="SUPFAM" id="SSF57959">
    <property type="entry name" value="Leucine zipper domain"/>
    <property type="match status" value="1"/>
</dbReference>
<keyword evidence="9" id="KW-1185">Reference proteome</keyword>
<keyword evidence="2" id="KW-0805">Transcription regulation</keyword>